<accession>A0A2A9MGJ9</accession>
<reference evidence="3 4" key="1">
    <citation type="submission" date="2017-09" db="EMBL/GenBank/DDBJ databases">
        <title>Genome sequencing of Besnoitia besnoiti strain Bb-Ger1.</title>
        <authorList>
            <person name="Schares G."/>
            <person name="Venepally P."/>
            <person name="Lorenzi H.A."/>
        </authorList>
    </citation>
    <scope>NUCLEOTIDE SEQUENCE [LARGE SCALE GENOMIC DNA]</scope>
    <source>
        <strain evidence="3 4">Bb-Ger1</strain>
    </source>
</reference>
<dbReference type="Proteomes" id="UP000224006">
    <property type="component" value="Chromosome II"/>
</dbReference>
<feature type="compositionally biased region" description="Low complexity" evidence="1">
    <location>
        <begin position="1276"/>
        <end position="1292"/>
    </location>
</feature>
<feature type="region of interest" description="Disordered" evidence="1">
    <location>
        <begin position="229"/>
        <end position="275"/>
    </location>
</feature>
<keyword evidence="4" id="KW-1185">Reference proteome</keyword>
<feature type="transmembrane region" description="Helical" evidence="2">
    <location>
        <begin position="447"/>
        <end position="465"/>
    </location>
</feature>
<evidence type="ECO:0000313" key="3">
    <source>
        <dbReference type="EMBL" id="PFH37638.1"/>
    </source>
</evidence>
<keyword evidence="2" id="KW-0472">Membrane</keyword>
<evidence type="ECO:0000313" key="4">
    <source>
        <dbReference type="Proteomes" id="UP000224006"/>
    </source>
</evidence>
<feature type="compositionally biased region" description="Basic and acidic residues" evidence="1">
    <location>
        <begin position="1114"/>
        <end position="1128"/>
    </location>
</feature>
<feature type="region of interest" description="Disordered" evidence="1">
    <location>
        <begin position="1227"/>
        <end position="1328"/>
    </location>
</feature>
<dbReference type="EMBL" id="NWUJ01000002">
    <property type="protein sequence ID" value="PFH37638.1"/>
    <property type="molecule type" value="Genomic_DNA"/>
</dbReference>
<gene>
    <name evidence="3" type="ORF">BESB_040960</name>
</gene>
<feature type="compositionally biased region" description="Low complexity" evidence="1">
    <location>
        <begin position="229"/>
        <end position="249"/>
    </location>
</feature>
<feature type="compositionally biased region" description="Basic and acidic residues" evidence="1">
    <location>
        <begin position="1298"/>
        <end position="1324"/>
    </location>
</feature>
<feature type="region of interest" description="Disordered" evidence="1">
    <location>
        <begin position="1441"/>
        <end position="1464"/>
    </location>
</feature>
<sequence>MDQSYSGIAVLRLRNLALSTVAFCHFAAVLCHSPLQHAYARLLHRLNYPGSSAHIALLDSSLSWPEKAAAARETPPAFPVAHPENPFVQKTQLESGLLPPFSLAGAHTLLDISESTQETSHQSSVAAPESPVFDARVQAGLQLPKLGRVATHSRNAGKRRAHAASLYWGLVRGTDLAEHHGEISLGGSPSFAHLDTEKTSLLPSDAGQVSSGDDDAFPTLAAATYAAESPQLPLSPAPSASAPSQLTASGGQHLSVDQPPASAEEPSAGIALDETLKDPAKADKMLDRFLYHLKDVVAAQALQVKASAGDLSLKSDQVNMGTSLQTFCNKLKARHLNPARTKPSRLSRAFHRLGRAFGAVKRGVAVAKTKISKWVKLQQGAAKSKARRESKAYAVLKRMGSRAWAYTKNFGKRVIAETMRMLPLFFFTLNVIVLGLSVSSVAVFPNVFSIIAVICSVSSILSFAFSEGTKIRGVDLTRSIAVKSESQQTALFGLVWADLKAEQEAADLAQVPGGEAAPSAGDGKDPSTNDIEAIKMSQEMDRDHTAVEEAPGTPGSQTLSEVRAKMYRNLMANSEKELRQKLKSEIVETWKHRRWKGVNRILLSSLRLLLEYANLGVKSVLALFGSAWLWVLDHALRKSIRQLRMFKLFGRVSGYGEKIYYFMQWWMMKARHYIEYTDTIRDLTVFIVENSSRIGLMVHGGLSMMGGAGGLIFLCLFLWKLSKPLWKLYLTDAALKTSAIHEKAVTEFMMCQRDYHNFLVGTRALIGDETSTPALELHLPEHQATELIFLMAYLERYKFPQAATRVGLLEGTDPMQQYLAYERVARLKELVSQIPPDSRDQFLGLFSDLKRWDVTTTSNSLHALVANNLQHCALLYGRRELATLIRRSIKDLQTAGQVQGPTNGWIRFSSSERKSLANVASFLLSHDTRVVANPALLQRRIQAYLTPSKKARINHAQLTWLANTIITCAYKVIEKELLFTLDGEHEYALDRTTIRVNNLPFVLFGDSRNLSALLQKHFTFFPVGMSDLHSSPLGRHRRRALSADGGILKEFGMMTFLRRLAGRAGRARHATNVRINCPTQTPDVEINAALSYAKLRFPTSEAGQDSPAASPEPVSEHSLREVPSKESSPDALRQMCAESATRLFLNQQTTAGFRQMVRKEIFGVPESVCAPINSPGFVALSRLVDEFVNGGVTEEQFPKALQAGVDLLINEHPSLLAASAVLHRESVQKESVSPEGAEAAARSNVLPSQRERGTAGSHTDSAGSSRRGADRFAGPARSRSASLLESAGSLSSDQGGVGREEGDKGEGLSITRRDSTDSRIDARAPAETSTDFEDDVLREVDLEHLLELKQHVASIAQLNSFTRTVRAQAFENLLFQYVQELLPFYLRNVAVRSRSSRHFTAILAIARVAFRYEPLRLVEHIRDRVLSVHIREYMADEAELEETAQKLKSTPNQPDGDLPSGAADPAERRDAREFILALVVQVFSENLADIMHGRGRRTCAGAAASFSCAVSLMLQSFQMLMLCFVGSSDAFMSGRSFGQIEGIVRAEFLRAHGAVLRAITKIKRTRGRRTEGPRKLPDVMTAHLRRRFGAQRGKNETSGVVTRNITEKIEEKIEEFIALRVAPNQGEASQMGQKTLQRGVHAQQSKSGSRMFSFEETIEFLEEAVKIVRKASQANTAKIVRALRWAYWKEDNFSCLDRSPARTHQLVADLTAAFAAILASKIPVFTKFWARVRSRLGLVPRGEKLRAQRLADELLSRLHGLHQAGIDGVYATIDLRYGYKNVEAQQPPLLRSFGSGVAALQEIHS</sequence>
<name>A0A2A9MGJ9_BESBE</name>
<feature type="transmembrane region" description="Helical" evidence="2">
    <location>
        <begin position="422"/>
        <end position="441"/>
    </location>
</feature>
<feature type="transmembrane region" description="Helical" evidence="2">
    <location>
        <begin position="696"/>
        <end position="719"/>
    </location>
</feature>
<proteinExistence type="predicted"/>
<keyword evidence="2" id="KW-0812">Transmembrane</keyword>
<evidence type="ECO:0000256" key="1">
    <source>
        <dbReference type="SAM" id="MobiDB-lite"/>
    </source>
</evidence>
<protein>
    <recommendedName>
        <fullName evidence="5">Transmembrane protein</fullName>
    </recommendedName>
</protein>
<dbReference type="VEuPathDB" id="ToxoDB:BESB_040960"/>
<dbReference type="KEGG" id="bbes:BESB_040960"/>
<dbReference type="RefSeq" id="XP_029221647.1">
    <property type="nucleotide sequence ID" value="XM_029362682.1"/>
</dbReference>
<organism evidence="3 4">
    <name type="scientific">Besnoitia besnoiti</name>
    <name type="common">Apicomplexan protozoan</name>
    <dbReference type="NCBI Taxonomy" id="94643"/>
    <lineage>
        <taxon>Eukaryota</taxon>
        <taxon>Sar</taxon>
        <taxon>Alveolata</taxon>
        <taxon>Apicomplexa</taxon>
        <taxon>Conoidasida</taxon>
        <taxon>Coccidia</taxon>
        <taxon>Eucoccidiorida</taxon>
        <taxon>Eimeriorina</taxon>
        <taxon>Sarcocystidae</taxon>
        <taxon>Besnoitia</taxon>
    </lineage>
</organism>
<dbReference type="OrthoDB" id="330322at2759"/>
<evidence type="ECO:0008006" key="5">
    <source>
        <dbReference type="Google" id="ProtNLM"/>
    </source>
</evidence>
<feature type="region of interest" description="Disordered" evidence="1">
    <location>
        <begin position="1100"/>
        <end position="1132"/>
    </location>
</feature>
<dbReference type="GeneID" id="40309077"/>
<evidence type="ECO:0000256" key="2">
    <source>
        <dbReference type="SAM" id="Phobius"/>
    </source>
</evidence>
<comment type="caution">
    <text evidence="3">The sequence shown here is derived from an EMBL/GenBank/DDBJ whole genome shotgun (WGS) entry which is preliminary data.</text>
</comment>
<keyword evidence="2" id="KW-1133">Transmembrane helix</keyword>